<dbReference type="HAMAP" id="MF_00265">
    <property type="entry name" value="VapC_Nob1"/>
    <property type="match status" value="1"/>
</dbReference>
<dbReference type="InterPro" id="IPR050556">
    <property type="entry name" value="Type_II_TA_system_RNase"/>
</dbReference>
<evidence type="ECO:0000256" key="8">
    <source>
        <dbReference type="HAMAP-Rule" id="MF_00265"/>
    </source>
</evidence>
<dbReference type="EC" id="3.1.-.-" evidence="8"/>
<dbReference type="RefSeq" id="WP_026437369.1">
    <property type="nucleotide sequence ID" value="NZ_CAXIQW010000050.1"/>
</dbReference>
<dbReference type="PANTHER" id="PTHR33653">
    <property type="entry name" value="RIBONUCLEASE VAPC2"/>
    <property type="match status" value="1"/>
</dbReference>
<evidence type="ECO:0000256" key="4">
    <source>
        <dbReference type="ARBA" id="ARBA00022723"/>
    </source>
</evidence>
<accession>A0A1H3VK29</accession>
<comment type="function">
    <text evidence="8">Toxic component of a toxin-antitoxin (TA) system. An RNase.</text>
</comment>
<reference evidence="11" key="1">
    <citation type="submission" date="2016-10" db="EMBL/GenBank/DDBJ databases">
        <authorList>
            <person name="Varghese N."/>
            <person name="Submissions S."/>
        </authorList>
    </citation>
    <scope>NUCLEOTIDE SEQUENCE [LARGE SCALE GENOMIC DNA]</scope>
    <source>
        <strain evidence="11">DSM 25157</strain>
    </source>
</reference>
<keyword evidence="11" id="KW-1185">Reference proteome</keyword>
<dbReference type="GO" id="GO:0090729">
    <property type="term" value="F:toxin activity"/>
    <property type="evidence" value="ECO:0007669"/>
    <property type="project" value="UniProtKB-KW"/>
</dbReference>
<dbReference type="EMBL" id="FNQJ01000001">
    <property type="protein sequence ID" value="SDZ75031.1"/>
    <property type="molecule type" value="Genomic_DNA"/>
</dbReference>
<dbReference type="InterPro" id="IPR029060">
    <property type="entry name" value="PIN-like_dom_sf"/>
</dbReference>
<keyword evidence="5 8" id="KW-0378">Hydrolase</keyword>
<keyword evidence="6 8" id="KW-0460">Magnesium</keyword>
<keyword evidence="4 8" id="KW-0479">Metal-binding</keyword>
<evidence type="ECO:0000313" key="10">
    <source>
        <dbReference type="EMBL" id="SDZ75031.1"/>
    </source>
</evidence>
<evidence type="ECO:0000256" key="6">
    <source>
        <dbReference type="ARBA" id="ARBA00022842"/>
    </source>
</evidence>
<dbReference type="GeneID" id="34234525"/>
<evidence type="ECO:0000256" key="2">
    <source>
        <dbReference type="ARBA" id="ARBA00022649"/>
    </source>
</evidence>
<dbReference type="InterPro" id="IPR002716">
    <property type="entry name" value="PIN_dom"/>
</dbReference>
<dbReference type="Gene3D" id="3.40.50.1010">
    <property type="entry name" value="5'-nuclease"/>
    <property type="match status" value="1"/>
</dbReference>
<keyword evidence="3 8" id="KW-0540">Nuclease</keyword>
<evidence type="ECO:0000313" key="11">
    <source>
        <dbReference type="Proteomes" id="UP000199002"/>
    </source>
</evidence>
<protein>
    <recommendedName>
        <fullName evidence="8">Ribonuclease VapC</fullName>
        <shortName evidence="8">RNase VapC</shortName>
        <ecNumber evidence="8">3.1.-.-</ecNumber>
    </recommendedName>
    <alternativeName>
        <fullName evidence="8">Toxin VapC</fullName>
    </alternativeName>
</protein>
<feature type="binding site" evidence="8">
    <location>
        <position position="99"/>
    </location>
    <ligand>
        <name>Mg(2+)</name>
        <dbReference type="ChEBI" id="CHEBI:18420"/>
    </ligand>
</feature>
<dbReference type="GO" id="GO:0004540">
    <property type="term" value="F:RNA nuclease activity"/>
    <property type="evidence" value="ECO:0007669"/>
    <property type="project" value="InterPro"/>
</dbReference>
<organism evidence="10 11">
    <name type="scientific">Acidovorax soli</name>
    <dbReference type="NCBI Taxonomy" id="592050"/>
    <lineage>
        <taxon>Bacteria</taxon>
        <taxon>Pseudomonadati</taxon>
        <taxon>Pseudomonadota</taxon>
        <taxon>Betaproteobacteria</taxon>
        <taxon>Burkholderiales</taxon>
        <taxon>Comamonadaceae</taxon>
        <taxon>Acidovorax</taxon>
    </lineage>
</organism>
<gene>
    <name evidence="8" type="primary">vapC</name>
    <name evidence="10" type="ORF">SAMN05421875_101214</name>
</gene>
<comment type="cofactor">
    <cofactor evidence="1 8">
        <name>Mg(2+)</name>
        <dbReference type="ChEBI" id="CHEBI:18420"/>
    </cofactor>
</comment>
<dbReference type="Proteomes" id="UP000199002">
    <property type="component" value="Unassembled WGS sequence"/>
</dbReference>
<dbReference type="CDD" id="cd18746">
    <property type="entry name" value="PIN_VapC4-5_FitB-like"/>
    <property type="match status" value="1"/>
</dbReference>
<keyword evidence="2 8" id="KW-1277">Toxin-antitoxin system</keyword>
<sequence>MQLADTNIISELMRRQPHPGVLAWRDTVDAVHGKLTLSVITIDEIFYGLLRKPHPTLMAWFDEFIGRNEVLDTTPSIARRAGEMRGMFAARGQVRSQADMLIAATAQVHALTVVTRNVRDFDGCGIGLLNPFTA</sequence>
<dbReference type="PANTHER" id="PTHR33653:SF1">
    <property type="entry name" value="RIBONUCLEASE VAPC2"/>
    <property type="match status" value="1"/>
</dbReference>
<proteinExistence type="inferred from homology"/>
<dbReference type="AlphaFoldDB" id="A0A1H3VK29"/>
<feature type="domain" description="PIN" evidence="9">
    <location>
        <begin position="5"/>
        <end position="119"/>
    </location>
</feature>
<evidence type="ECO:0000256" key="5">
    <source>
        <dbReference type="ARBA" id="ARBA00022801"/>
    </source>
</evidence>
<name>A0A1H3VK29_9BURK</name>
<dbReference type="Pfam" id="PF01850">
    <property type="entry name" value="PIN"/>
    <property type="match status" value="1"/>
</dbReference>
<dbReference type="GO" id="GO:0016787">
    <property type="term" value="F:hydrolase activity"/>
    <property type="evidence" value="ECO:0007669"/>
    <property type="project" value="UniProtKB-KW"/>
</dbReference>
<feature type="binding site" evidence="8">
    <location>
        <position position="5"/>
    </location>
    <ligand>
        <name>Mg(2+)</name>
        <dbReference type="ChEBI" id="CHEBI:18420"/>
    </ligand>
</feature>
<dbReference type="GO" id="GO:0000287">
    <property type="term" value="F:magnesium ion binding"/>
    <property type="evidence" value="ECO:0007669"/>
    <property type="project" value="UniProtKB-UniRule"/>
</dbReference>
<evidence type="ECO:0000259" key="9">
    <source>
        <dbReference type="Pfam" id="PF01850"/>
    </source>
</evidence>
<dbReference type="SUPFAM" id="SSF88723">
    <property type="entry name" value="PIN domain-like"/>
    <property type="match status" value="1"/>
</dbReference>
<dbReference type="InterPro" id="IPR022907">
    <property type="entry name" value="VapC_family"/>
</dbReference>
<dbReference type="STRING" id="592050.SAMN05421875_101214"/>
<evidence type="ECO:0000256" key="3">
    <source>
        <dbReference type="ARBA" id="ARBA00022722"/>
    </source>
</evidence>
<evidence type="ECO:0000256" key="1">
    <source>
        <dbReference type="ARBA" id="ARBA00001946"/>
    </source>
</evidence>
<keyword evidence="8" id="KW-0800">Toxin</keyword>
<comment type="similarity">
    <text evidence="7 8">Belongs to the PINc/VapC protein family.</text>
</comment>
<evidence type="ECO:0000256" key="7">
    <source>
        <dbReference type="ARBA" id="ARBA00038093"/>
    </source>
</evidence>